<reference evidence="1 2" key="1">
    <citation type="submission" date="2019-07" db="EMBL/GenBank/DDBJ databases">
        <authorList>
            <person name="Li J."/>
        </authorList>
    </citation>
    <scope>NUCLEOTIDE SEQUENCE [LARGE SCALE GENOMIC DNA]</scope>
    <source>
        <strain evidence="1 2">TKL69</strain>
    </source>
</reference>
<dbReference type="EMBL" id="CP041666">
    <property type="protein sequence ID" value="QDP41135.1"/>
    <property type="molecule type" value="Genomic_DNA"/>
</dbReference>
<dbReference type="OrthoDB" id="2618795at2"/>
<sequence>MNTEPFIYFGAIQTEVEPEIYVGEKRATVLTVEQDKKFWFTISPVKEAKVTTVNEDGTRETLEEIEI</sequence>
<dbReference type="RefSeq" id="WP_143895370.1">
    <property type="nucleotide sequence ID" value="NZ_CP041666.1"/>
</dbReference>
<evidence type="ECO:0000313" key="1">
    <source>
        <dbReference type="EMBL" id="QDP41135.1"/>
    </source>
</evidence>
<dbReference type="Proteomes" id="UP000315215">
    <property type="component" value="Chromosome"/>
</dbReference>
<accession>A0A516KIA9</accession>
<proteinExistence type="predicted"/>
<name>A0A516KIA9_9BACI</name>
<organism evidence="1 2">
    <name type="scientific">Radiobacillus deserti</name>
    <dbReference type="NCBI Taxonomy" id="2594883"/>
    <lineage>
        <taxon>Bacteria</taxon>
        <taxon>Bacillati</taxon>
        <taxon>Bacillota</taxon>
        <taxon>Bacilli</taxon>
        <taxon>Bacillales</taxon>
        <taxon>Bacillaceae</taxon>
        <taxon>Radiobacillus</taxon>
    </lineage>
</organism>
<protein>
    <submittedName>
        <fullName evidence="1">Uncharacterized protein</fullName>
    </submittedName>
</protein>
<gene>
    <name evidence="1" type="ORF">FN924_13610</name>
</gene>
<keyword evidence="2" id="KW-1185">Reference proteome</keyword>
<evidence type="ECO:0000313" key="2">
    <source>
        <dbReference type="Proteomes" id="UP000315215"/>
    </source>
</evidence>
<dbReference type="KEGG" id="aqt:FN924_13610"/>
<dbReference type="AlphaFoldDB" id="A0A516KIA9"/>